<proteinExistence type="predicted"/>
<evidence type="ECO:0000313" key="1">
    <source>
        <dbReference type="EMBL" id="KAH3854830.1"/>
    </source>
</evidence>
<dbReference type="EMBL" id="JAIWYP010000003">
    <property type="protein sequence ID" value="KAH3854830.1"/>
    <property type="molecule type" value="Genomic_DNA"/>
</dbReference>
<dbReference type="AlphaFoldDB" id="A0A9D4LB68"/>
<evidence type="ECO:0000313" key="2">
    <source>
        <dbReference type="Proteomes" id="UP000828390"/>
    </source>
</evidence>
<gene>
    <name evidence="1" type="ORF">DPMN_097381</name>
</gene>
<sequence length="129" mass="14600">MKSLPIWDLPSPVHFFSSMPLEAVTKCHSFLIVEKRLHGKHGPSFDGVTTDFETLRDKPDIDSINECTSNIERFVVLLYDRSSECINVDEARKDLFIRKRCAIDNIPPSSAALHQQIERAAYPLGADEV</sequence>
<name>A0A9D4LB68_DREPO</name>
<keyword evidence="2" id="KW-1185">Reference proteome</keyword>
<reference evidence="1" key="2">
    <citation type="submission" date="2020-11" db="EMBL/GenBank/DDBJ databases">
        <authorList>
            <person name="McCartney M.A."/>
            <person name="Auch B."/>
            <person name="Kono T."/>
            <person name="Mallez S."/>
            <person name="Becker A."/>
            <person name="Gohl D.M."/>
            <person name="Silverstein K.A.T."/>
            <person name="Koren S."/>
            <person name="Bechman K.B."/>
            <person name="Herman A."/>
            <person name="Abrahante J.E."/>
            <person name="Garbe J."/>
        </authorList>
    </citation>
    <scope>NUCLEOTIDE SEQUENCE</scope>
    <source>
        <strain evidence="1">Duluth1</strain>
        <tissue evidence="1">Whole animal</tissue>
    </source>
</reference>
<organism evidence="1 2">
    <name type="scientific">Dreissena polymorpha</name>
    <name type="common">Zebra mussel</name>
    <name type="synonym">Mytilus polymorpha</name>
    <dbReference type="NCBI Taxonomy" id="45954"/>
    <lineage>
        <taxon>Eukaryota</taxon>
        <taxon>Metazoa</taxon>
        <taxon>Spiralia</taxon>
        <taxon>Lophotrochozoa</taxon>
        <taxon>Mollusca</taxon>
        <taxon>Bivalvia</taxon>
        <taxon>Autobranchia</taxon>
        <taxon>Heteroconchia</taxon>
        <taxon>Euheterodonta</taxon>
        <taxon>Imparidentia</taxon>
        <taxon>Neoheterodontei</taxon>
        <taxon>Myida</taxon>
        <taxon>Dreissenoidea</taxon>
        <taxon>Dreissenidae</taxon>
        <taxon>Dreissena</taxon>
    </lineage>
</organism>
<accession>A0A9D4LB68</accession>
<protein>
    <submittedName>
        <fullName evidence="1">Uncharacterized protein</fullName>
    </submittedName>
</protein>
<reference evidence="1" key="1">
    <citation type="journal article" date="2019" name="bioRxiv">
        <title>The Genome of the Zebra Mussel, Dreissena polymorpha: A Resource for Invasive Species Research.</title>
        <authorList>
            <person name="McCartney M.A."/>
            <person name="Auch B."/>
            <person name="Kono T."/>
            <person name="Mallez S."/>
            <person name="Zhang Y."/>
            <person name="Obille A."/>
            <person name="Becker A."/>
            <person name="Abrahante J.E."/>
            <person name="Garbe J."/>
            <person name="Badalamenti J.P."/>
            <person name="Herman A."/>
            <person name="Mangelson H."/>
            <person name="Liachko I."/>
            <person name="Sullivan S."/>
            <person name="Sone E.D."/>
            <person name="Koren S."/>
            <person name="Silverstein K.A.T."/>
            <person name="Beckman K.B."/>
            <person name="Gohl D.M."/>
        </authorList>
    </citation>
    <scope>NUCLEOTIDE SEQUENCE</scope>
    <source>
        <strain evidence="1">Duluth1</strain>
        <tissue evidence="1">Whole animal</tissue>
    </source>
</reference>
<comment type="caution">
    <text evidence="1">The sequence shown here is derived from an EMBL/GenBank/DDBJ whole genome shotgun (WGS) entry which is preliminary data.</text>
</comment>
<dbReference type="Proteomes" id="UP000828390">
    <property type="component" value="Unassembled WGS sequence"/>
</dbReference>